<keyword evidence="4 5" id="KW-0408">Iron</keyword>
<dbReference type="OrthoDB" id="288590at2759"/>
<dbReference type="PROSITE" id="PS51471">
    <property type="entry name" value="FE2OG_OXY"/>
    <property type="match status" value="1"/>
</dbReference>
<name>A0A6G1LJC1_9PEZI</name>
<dbReference type="Pfam" id="PF14226">
    <property type="entry name" value="DIOX_N"/>
    <property type="match status" value="1"/>
</dbReference>
<dbReference type="InterPro" id="IPR005123">
    <property type="entry name" value="Oxoglu/Fe-dep_dioxygenase_dom"/>
</dbReference>
<keyword evidence="2 5" id="KW-0479">Metal-binding</keyword>
<gene>
    <name evidence="7" type="ORF">EJ03DRAFT_150504</name>
</gene>
<proteinExistence type="inferred from homology"/>
<organism evidence="7 8">
    <name type="scientific">Teratosphaeria nubilosa</name>
    <dbReference type="NCBI Taxonomy" id="161662"/>
    <lineage>
        <taxon>Eukaryota</taxon>
        <taxon>Fungi</taxon>
        <taxon>Dikarya</taxon>
        <taxon>Ascomycota</taxon>
        <taxon>Pezizomycotina</taxon>
        <taxon>Dothideomycetes</taxon>
        <taxon>Dothideomycetidae</taxon>
        <taxon>Mycosphaerellales</taxon>
        <taxon>Teratosphaeriaceae</taxon>
        <taxon>Teratosphaeria</taxon>
    </lineage>
</organism>
<evidence type="ECO:0000313" key="8">
    <source>
        <dbReference type="Proteomes" id="UP000799436"/>
    </source>
</evidence>
<protein>
    <submittedName>
        <fullName evidence="7">Putative 2OG-Fe(II) oxygenase family oxidoreductase</fullName>
    </submittedName>
</protein>
<keyword evidence="3 5" id="KW-0560">Oxidoreductase</keyword>
<dbReference type="SUPFAM" id="SSF51197">
    <property type="entry name" value="Clavaminate synthase-like"/>
    <property type="match status" value="1"/>
</dbReference>
<dbReference type="InterPro" id="IPR044861">
    <property type="entry name" value="IPNS-like_FE2OG_OXY"/>
</dbReference>
<dbReference type="InterPro" id="IPR027443">
    <property type="entry name" value="IPNS-like_sf"/>
</dbReference>
<evidence type="ECO:0000256" key="4">
    <source>
        <dbReference type="ARBA" id="ARBA00023004"/>
    </source>
</evidence>
<dbReference type="InterPro" id="IPR026992">
    <property type="entry name" value="DIOX_N"/>
</dbReference>
<evidence type="ECO:0000256" key="1">
    <source>
        <dbReference type="ARBA" id="ARBA00008056"/>
    </source>
</evidence>
<keyword evidence="8" id="KW-1185">Reference proteome</keyword>
<dbReference type="GO" id="GO:0046872">
    <property type="term" value="F:metal ion binding"/>
    <property type="evidence" value="ECO:0007669"/>
    <property type="project" value="UniProtKB-KW"/>
</dbReference>
<reference evidence="7" key="1">
    <citation type="journal article" date="2020" name="Stud. Mycol.">
        <title>101 Dothideomycetes genomes: a test case for predicting lifestyles and emergence of pathogens.</title>
        <authorList>
            <person name="Haridas S."/>
            <person name="Albert R."/>
            <person name="Binder M."/>
            <person name="Bloem J."/>
            <person name="Labutti K."/>
            <person name="Salamov A."/>
            <person name="Andreopoulos B."/>
            <person name="Baker S."/>
            <person name="Barry K."/>
            <person name="Bills G."/>
            <person name="Bluhm B."/>
            <person name="Cannon C."/>
            <person name="Castanera R."/>
            <person name="Culley D."/>
            <person name="Daum C."/>
            <person name="Ezra D."/>
            <person name="Gonzalez J."/>
            <person name="Henrissat B."/>
            <person name="Kuo A."/>
            <person name="Liang C."/>
            <person name="Lipzen A."/>
            <person name="Lutzoni F."/>
            <person name="Magnuson J."/>
            <person name="Mondo S."/>
            <person name="Nolan M."/>
            <person name="Ohm R."/>
            <person name="Pangilinan J."/>
            <person name="Park H.-J."/>
            <person name="Ramirez L."/>
            <person name="Alfaro M."/>
            <person name="Sun H."/>
            <person name="Tritt A."/>
            <person name="Yoshinaga Y."/>
            <person name="Zwiers L.-H."/>
            <person name="Turgeon B."/>
            <person name="Goodwin S."/>
            <person name="Spatafora J."/>
            <person name="Crous P."/>
            <person name="Grigoriev I."/>
        </authorList>
    </citation>
    <scope>NUCLEOTIDE SEQUENCE</scope>
    <source>
        <strain evidence="7">CBS 116005</strain>
    </source>
</reference>
<feature type="domain" description="Fe2OG dioxygenase" evidence="6">
    <location>
        <begin position="173"/>
        <end position="275"/>
    </location>
</feature>
<evidence type="ECO:0000256" key="2">
    <source>
        <dbReference type="ARBA" id="ARBA00022723"/>
    </source>
</evidence>
<dbReference type="AlphaFoldDB" id="A0A6G1LJC1"/>
<dbReference type="PANTHER" id="PTHR10209:SF881">
    <property type="entry name" value="FI07970P-RELATED"/>
    <property type="match status" value="1"/>
</dbReference>
<evidence type="ECO:0000259" key="6">
    <source>
        <dbReference type="PROSITE" id="PS51471"/>
    </source>
</evidence>
<dbReference type="GO" id="GO:0044283">
    <property type="term" value="P:small molecule biosynthetic process"/>
    <property type="evidence" value="ECO:0007669"/>
    <property type="project" value="UniProtKB-ARBA"/>
</dbReference>
<dbReference type="Gene3D" id="2.60.120.330">
    <property type="entry name" value="B-lactam Antibiotic, Isopenicillin N Synthase, Chain"/>
    <property type="match status" value="1"/>
</dbReference>
<dbReference type="EMBL" id="ML995812">
    <property type="protein sequence ID" value="KAF2772975.1"/>
    <property type="molecule type" value="Genomic_DNA"/>
</dbReference>
<dbReference type="Proteomes" id="UP000799436">
    <property type="component" value="Unassembled WGS sequence"/>
</dbReference>
<dbReference type="Pfam" id="PF03171">
    <property type="entry name" value="2OG-FeII_Oxy"/>
    <property type="match status" value="1"/>
</dbReference>
<evidence type="ECO:0000256" key="5">
    <source>
        <dbReference type="RuleBase" id="RU003682"/>
    </source>
</evidence>
<evidence type="ECO:0000313" key="7">
    <source>
        <dbReference type="EMBL" id="KAF2772975.1"/>
    </source>
</evidence>
<evidence type="ECO:0000256" key="3">
    <source>
        <dbReference type="ARBA" id="ARBA00023002"/>
    </source>
</evidence>
<sequence>MAIGQSIPIIYLRPYLNPSATPAEQAKVIEQVAHACCTYGFLQIKGHGIPLESQRAVIEASKALYDLPQDQKDSLSLKKSPARRGYERLGEQALDNDALADVKEGYYVGREVPAEQAGFLRGPNQWPNLPNNIFRTPVETYHRQAIDLGKKLLEILTIGLGHDIAVLKTFTKDPVANLKLLHYPPHTSEDPKQFGAGAHTDFGTLTILLQQPGKDGLQVHYGGEWISVPALEDVLVVNMGDLIHDWTEGKYNSTLHRVINVSGDERYSVPCFYQGDLSGTNPFRPEDKSGETVEQHIRKKFEKSYALAK</sequence>
<dbReference type="PANTHER" id="PTHR10209">
    <property type="entry name" value="OXIDOREDUCTASE, 2OG-FE II OXYGENASE FAMILY PROTEIN"/>
    <property type="match status" value="1"/>
</dbReference>
<accession>A0A6G1LJC1</accession>
<comment type="similarity">
    <text evidence="1 5">Belongs to the iron/ascorbate-dependent oxidoreductase family.</text>
</comment>
<dbReference type="GO" id="GO:0016491">
    <property type="term" value="F:oxidoreductase activity"/>
    <property type="evidence" value="ECO:0007669"/>
    <property type="project" value="UniProtKB-KW"/>
</dbReference>